<proteinExistence type="predicted"/>
<feature type="chain" id="PRO_5012317691" description="Bifunctional inhibitor/plant lipid transfer protein/seed storage helical domain-containing protein" evidence="2">
    <location>
        <begin position="24"/>
        <end position="105"/>
    </location>
</feature>
<dbReference type="SUPFAM" id="SSF47699">
    <property type="entry name" value="Bifunctional inhibitor/lipid-transfer protein/seed storage 2S albumin"/>
    <property type="match status" value="1"/>
</dbReference>
<feature type="region of interest" description="Disordered" evidence="1">
    <location>
        <begin position="31"/>
        <end position="50"/>
    </location>
</feature>
<evidence type="ECO:0000313" key="4">
    <source>
        <dbReference type="EMBL" id="OIT22391.1"/>
    </source>
</evidence>
<evidence type="ECO:0000313" key="5">
    <source>
        <dbReference type="Proteomes" id="UP000187609"/>
    </source>
</evidence>
<dbReference type="Gene3D" id="1.10.110.10">
    <property type="entry name" value="Plant lipid-transfer and hydrophobic proteins"/>
    <property type="match status" value="1"/>
</dbReference>
<name>A0A1J6KKT2_NICAT</name>
<evidence type="ECO:0000259" key="3">
    <source>
        <dbReference type="Pfam" id="PF14368"/>
    </source>
</evidence>
<keyword evidence="5" id="KW-1185">Reference proteome</keyword>
<dbReference type="EMBL" id="MJEQ01003703">
    <property type="protein sequence ID" value="OIT22391.1"/>
    <property type="molecule type" value="Genomic_DNA"/>
</dbReference>
<accession>A0A1J6KKT2</accession>
<keyword evidence="2" id="KW-0732">Signal</keyword>
<feature type="domain" description="Bifunctional inhibitor/plant lipid transfer protein/seed storage helical" evidence="3">
    <location>
        <begin position="45"/>
        <end position="93"/>
    </location>
</feature>
<dbReference type="InterPro" id="IPR016140">
    <property type="entry name" value="Bifunc_inhib/LTP/seed_store"/>
</dbReference>
<dbReference type="AlphaFoldDB" id="A0A1J6KKT2"/>
<dbReference type="Proteomes" id="UP000187609">
    <property type="component" value="Unassembled WGS sequence"/>
</dbReference>
<protein>
    <recommendedName>
        <fullName evidence="3">Bifunctional inhibitor/plant lipid transfer protein/seed storage helical domain-containing protein</fullName>
    </recommendedName>
</protein>
<reference evidence="4" key="1">
    <citation type="submission" date="2016-11" db="EMBL/GenBank/DDBJ databases">
        <title>The genome of Nicotiana attenuata.</title>
        <authorList>
            <person name="Xu S."/>
            <person name="Brockmoeller T."/>
            <person name="Gaquerel E."/>
            <person name="Navarro A."/>
            <person name="Kuhl H."/>
            <person name="Gase K."/>
            <person name="Ling Z."/>
            <person name="Zhou W."/>
            <person name="Kreitzer C."/>
            <person name="Stanke M."/>
            <person name="Tang H."/>
            <person name="Lyons E."/>
            <person name="Pandey P."/>
            <person name="Pandey S.P."/>
            <person name="Timmermann B."/>
            <person name="Baldwin I.T."/>
        </authorList>
    </citation>
    <scope>NUCLEOTIDE SEQUENCE [LARGE SCALE GENOMIC DNA]</scope>
    <source>
        <strain evidence="4">UT</strain>
    </source>
</reference>
<feature type="signal peptide" evidence="2">
    <location>
        <begin position="1"/>
        <end position="23"/>
    </location>
</feature>
<evidence type="ECO:0000256" key="2">
    <source>
        <dbReference type="SAM" id="SignalP"/>
    </source>
</evidence>
<dbReference type="InterPro" id="IPR036312">
    <property type="entry name" value="Bifun_inhib/LTP/seed_sf"/>
</dbReference>
<dbReference type="Gramene" id="OIT22391">
    <property type="protein sequence ID" value="OIT22391"/>
    <property type="gene ID" value="A4A49_54857"/>
</dbReference>
<sequence>MNIFPVPVVTCSLATWAVVTVNAGHGSSPPIQLPIKAPSPSPSSPSPAPTADCSTIVMDMMPCLKFLEADSNGTKPDDSCCLGFKHVFTLHMNSFVQCDRIVLVL</sequence>
<gene>
    <name evidence="4" type="ORF">A4A49_54857</name>
</gene>
<comment type="caution">
    <text evidence="4">The sequence shown here is derived from an EMBL/GenBank/DDBJ whole genome shotgun (WGS) entry which is preliminary data.</text>
</comment>
<feature type="compositionally biased region" description="Pro residues" evidence="1">
    <location>
        <begin position="37"/>
        <end position="48"/>
    </location>
</feature>
<organism evidence="4 5">
    <name type="scientific">Nicotiana attenuata</name>
    <name type="common">Coyote tobacco</name>
    <dbReference type="NCBI Taxonomy" id="49451"/>
    <lineage>
        <taxon>Eukaryota</taxon>
        <taxon>Viridiplantae</taxon>
        <taxon>Streptophyta</taxon>
        <taxon>Embryophyta</taxon>
        <taxon>Tracheophyta</taxon>
        <taxon>Spermatophyta</taxon>
        <taxon>Magnoliopsida</taxon>
        <taxon>eudicotyledons</taxon>
        <taxon>Gunneridae</taxon>
        <taxon>Pentapetalae</taxon>
        <taxon>asterids</taxon>
        <taxon>lamiids</taxon>
        <taxon>Solanales</taxon>
        <taxon>Solanaceae</taxon>
        <taxon>Nicotianoideae</taxon>
        <taxon>Nicotianeae</taxon>
        <taxon>Nicotiana</taxon>
    </lineage>
</organism>
<dbReference type="Pfam" id="PF14368">
    <property type="entry name" value="LTP_2"/>
    <property type="match status" value="1"/>
</dbReference>
<evidence type="ECO:0000256" key="1">
    <source>
        <dbReference type="SAM" id="MobiDB-lite"/>
    </source>
</evidence>